<sequence length="540" mass="63706">MFEREIKFIYDFNLNKVNKLGPYFTFEQLQNSDLHPAILHYISAEVDYLVFEDRQKLLKNSVFDYSGEKISHYFSLITAELKKNKRFSLEYIAKLILHATSFTVNFLVRPSWTITRFIFDESKHKTTNEIKQILNYIYYYKYLKTIIISYLSTKKILSMNVEEFEELITKTDRISVESNFNGIISNSLTAMAEFFNIGQMQKTKIPLTAVELFLEEKNLPIHLQKITEVFGTDENATYYISDYMRILNSVIILEDEVIEETEQQEFELENVEQENLVTETPNEQIENDLLIQDNFEINQSNQEENNLNKVDENELIHEKDVNNDTSTNESIDEDNDVDTNETMDKSEIDLIDEPNFENEEFVGFTNEEIDELRNEINLVQENEDEEEQLEKNQLQEENHFQNNQEEIDNIETDINSENDMKNESDNFNYEQNQILTNQDVTENEVEISDETNSDFISSPEQNKKLELIEIIEQKDVSKIIETIFDFDFDDFSNTLEEISQCKNIDDAILTLNDMLSKRKINPNSREAESLKNIITEYFNQ</sequence>
<keyword evidence="3" id="KW-1185">Reference proteome</keyword>
<organism evidence="2 3">
    <name type="scientific">Stygiobacter electus</name>
    <dbReference type="NCBI Taxonomy" id="3032292"/>
    <lineage>
        <taxon>Bacteria</taxon>
        <taxon>Pseudomonadati</taxon>
        <taxon>Ignavibacteriota</taxon>
        <taxon>Ignavibacteria</taxon>
        <taxon>Ignavibacteriales</taxon>
        <taxon>Melioribacteraceae</taxon>
        <taxon>Stygiobacter</taxon>
    </lineage>
</organism>
<accession>A0AAE3P493</accession>
<evidence type="ECO:0008006" key="4">
    <source>
        <dbReference type="Google" id="ProtNLM"/>
    </source>
</evidence>
<dbReference type="Proteomes" id="UP001221302">
    <property type="component" value="Unassembled WGS sequence"/>
</dbReference>
<protein>
    <recommendedName>
        <fullName evidence="4">TerB-C domain-containing protein</fullName>
    </recommendedName>
</protein>
<name>A0AAE3P493_9BACT</name>
<evidence type="ECO:0000313" key="2">
    <source>
        <dbReference type="EMBL" id="MDF1612625.1"/>
    </source>
</evidence>
<proteinExistence type="predicted"/>
<dbReference type="AlphaFoldDB" id="A0AAE3P493"/>
<dbReference type="RefSeq" id="WP_321536396.1">
    <property type="nucleotide sequence ID" value="NZ_JARGDL010000016.1"/>
</dbReference>
<gene>
    <name evidence="2" type="ORF">P0M35_10720</name>
</gene>
<reference evidence="2" key="1">
    <citation type="submission" date="2023-03" db="EMBL/GenBank/DDBJ databases">
        <title>Stygiobacter electus gen. nov., sp. nov., facultatively anaerobic thermotolerant bacterium of the class Ignavibacteria from a well of Yessentuki mineral water deposit.</title>
        <authorList>
            <person name="Podosokorskaya O.A."/>
            <person name="Elcheninov A.G."/>
            <person name="Petrova N.F."/>
            <person name="Zavarzina D.G."/>
            <person name="Kublanov I.V."/>
            <person name="Merkel A.Y."/>
        </authorList>
    </citation>
    <scope>NUCLEOTIDE SEQUENCE</scope>
    <source>
        <strain evidence="2">09-Me</strain>
    </source>
</reference>
<keyword evidence="1" id="KW-0175">Coiled coil</keyword>
<evidence type="ECO:0000256" key="1">
    <source>
        <dbReference type="SAM" id="Coils"/>
    </source>
</evidence>
<feature type="coiled-coil region" evidence="1">
    <location>
        <begin position="362"/>
        <end position="404"/>
    </location>
</feature>
<evidence type="ECO:0000313" key="3">
    <source>
        <dbReference type="Proteomes" id="UP001221302"/>
    </source>
</evidence>
<dbReference type="EMBL" id="JARGDL010000016">
    <property type="protein sequence ID" value="MDF1612625.1"/>
    <property type="molecule type" value="Genomic_DNA"/>
</dbReference>
<comment type="caution">
    <text evidence="2">The sequence shown here is derived from an EMBL/GenBank/DDBJ whole genome shotgun (WGS) entry which is preliminary data.</text>
</comment>